<feature type="compositionally biased region" description="Basic and acidic residues" evidence="1">
    <location>
        <begin position="122"/>
        <end position="131"/>
    </location>
</feature>
<dbReference type="AlphaFoldDB" id="A0AA86SL97"/>
<organism evidence="2 3">
    <name type="scientific">Sphenostylis stenocarpa</name>
    <dbReference type="NCBI Taxonomy" id="92480"/>
    <lineage>
        <taxon>Eukaryota</taxon>
        <taxon>Viridiplantae</taxon>
        <taxon>Streptophyta</taxon>
        <taxon>Embryophyta</taxon>
        <taxon>Tracheophyta</taxon>
        <taxon>Spermatophyta</taxon>
        <taxon>Magnoliopsida</taxon>
        <taxon>eudicotyledons</taxon>
        <taxon>Gunneridae</taxon>
        <taxon>Pentapetalae</taxon>
        <taxon>rosids</taxon>
        <taxon>fabids</taxon>
        <taxon>Fabales</taxon>
        <taxon>Fabaceae</taxon>
        <taxon>Papilionoideae</taxon>
        <taxon>50 kb inversion clade</taxon>
        <taxon>NPAAA clade</taxon>
        <taxon>indigoferoid/millettioid clade</taxon>
        <taxon>Phaseoleae</taxon>
        <taxon>Sphenostylis</taxon>
    </lineage>
</organism>
<gene>
    <name evidence="2" type="ORF">AYBTSS11_LOCUS11157</name>
</gene>
<proteinExistence type="predicted"/>
<name>A0AA86SL97_9FABA</name>
<feature type="region of interest" description="Disordered" evidence="1">
    <location>
        <begin position="94"/>
        <end position="131"/>
    </location>
</feature>
<evidence type="ECO:0000256" key="1">
    <source>
        <dbReference type="SAM" id="MobiDB-lite"/>
    </source>
</evidence>
<feature type="compositionally biased region" description="Gly residues" evidence="1">
    <location>
        <begin position="101"/>
        <end position="117"/>
    </location>
</feature>
<dbReference type="Gramene" id="rna-AYBTSS11_LOCUS11157">
    <property type="protein sequence ID" value="CAJ1943059.1"/>
    <property type="gene ID" value="gene-AYBTSS11_LOCUS11157"/>
</dbReference>
<evidence type="ECO:0000313" key="3">
    <source>
        <dbReference type="Proteomes" id="UP001189624"/>
    </source>
</evidence>
<evidence type="ECO:0000313" key="2">
    <source>
        <dbReference type="EMBL" id="CAJ1943059.1"/>
    </source>
</evidence>
<reference evidence="2" key="1">
    <citation type="submission" date="2023-10" db="EMBL/GenBank/DDBJ databases">
        <authorList>
            <person name="Domelevo Entfellner J.-B."/>
        </authorList>
    </citation>
    <scope>NUCLEOTIDE SEQUENCE</scope>
</reference>
<protein>
    <submittedName>
        <fullName evidence="2">Uncharacterized protein</fullName>
    </submittedName>
</protein>
<dbReference type="EMBL" id="OY731400">
    <property type="protein sequence ID" value="CAJ1943059.1"/>
    <property type="molecule type" value="Genomic_DNA"/>
</dbReference>
<keyword evidence="3" id="KW-1185">Reference proteome</keyword>
<dbReference type="Proteomes" id="UP001189624">
    <property type="component" value="Chromosome 3"/>
</dbReference>
<sequence>MEGVTKLNVGRRRRVHGMTLKLGYIMRKGPVGKEKKNERRAQWGFFLFIQTGSADNCPPKRITCIHITTTITAFGVTGKLFRIEAVRDNPDACIGNEERGTQGGMKLKGGNKGGRWGIGLSEGKRVKNGET</sequence>
<accession>A0AA86SL97</accession>